<evidence type="ECO:0000313" key="2">
    <source>
        <dbReference type="Proteomes" id="UP000060277"/>
    </source>
</evidence>
<accession>A0ABM5WIG5</accession>
<evidence type="ECO:0008006" key="3">
    <source>
        <dbReference type="Google" id="ProtNLM"/>
    </source>
</evidence>
<dbReference type="EMBL" id="CP013480">
    <property type="protein sequence ID" value="ALS59976.1"/>
    <property type="molecule type" value="Genomic_DNA"/>
</dbReference>
<dbReference type="InterPro" id="IPR044053">
    <property type="entry name" value="AsaB-like"/>
</dbReference>
<dbReference type="RefSeq" id="WP_058376895.1">
    <property type="nucleotide sequence ID" value="NZ_CP013480.3"/>
</dbReference>
<dbReference type="PANTHER" id="PTHR34598:SF3">
    <property type="entry name" value="OXIDOREDUCTASE AN1597"/>
    <property type="match status" value="1"/>
</dbReference>
<reference evidence="2" key="1">
    <citation type="submission" date="2015-12" db="EMBL/GenBank/DDBJ databases">
        <title>Complete genome sequence of Pandoraea norimbergensis DSM 11628.</title>
        <authorList>
            <person name="Ee R."/>
            <person name="Lim Y.-L."/>
            <person name="Yong D."/>
            <person name="Yin W.-F."/>
            <person name="Chan K.-G."/>
        </authorList>
    </citation>
    <scope>NUCLEOTIDE SEQUENCE [LARGE SCALE GENOMIC DNA]</scope>
    <source>
        <strain evidence="2">DSM 11628</strain>
    </source>
</reference>
<dbReference type="PANTHER" id="PTHR34598">
    <property type="entry name" value="BLL6449 PROTEIN"/>
    <property type="match status" value="1"/>
</dbReference>
<protein>
    <recommendedName>
        <fullName evidence="3">Methyltransferase</fullName>
    </recommendedName>
</protein>
<dbReference type="NCBIfam" id="NF041278">
    <property type="entry name" value="CmcJ_NvfI_EfuI"/>
    <property type="match status" value="1"/>
</dbReference>
<gene>
    <name evidence="1" type="ORF">AT302_09595</name>
</gene>
<proteinExistence type="predicted"/>
<name>A0ABM5WIG5_9BURK</name>
<organism evidence="1 2">
    <name type="scientific">Pandoraea norimbergensis</name>
    <dbReference type="NCBI Taxonomy" id="93219"/>
    <lineage>
        <taxon>Bacteria</taxon>
        <taxon>Pseudomonadati</taxon>
        <taxon>Pseudomonadota</taxon>
        <taxon>Betaproteobacteria</taxon>
        <taxon>Burkholderiales</taxon>
        <taxon>Burkholderiaceae</taxon>
        <taxon>Pandoraea</taxon>
    </lineage>
</organism>
<sequence>MNATAGGTSGTLLFLPSHDSHDGCATTSVPRTVRVHDMRSLPLPPSLDREGFAVLLHTPVATLGMTPENIRAKALDSVAKAISTAIGANRVFVFDFTVRGTGAGETGMPLERDDSGEIVKRKADRRAHCDYTVESGPRRAAEVLADHAVDVSLPTHFAIYNAWHPLIGPLRDNPLALCDTRSITLDDLRPVDIQQAGGREGQVYEVLQRDTQRWHYVSDMQPEELLLFVGYDSSAPTRFVPHGAFDDLHPRAPVPPRASIEFRVLALFD</sequence>
<dbReference type="Proteomes" id="UP000060277">
    <property type="component" value="Chromosome"/>
</dbReference>
<keyword evidence="2" id="KW-1185">Reference proteome</keyword>
<evidence type="ECO:0000313" key="1">
    <source>
        <dbReference type="EMBL" id="ALS59976.1"/>
    </source>
</evidence>